<gene>
    <name evidence="1" type="ORF">L873DRAFT_1824488</name>
</gene>
<sequence length="76" mass="8891">MVFFPVTQEQLTKIDGIRETRYKSLRFMYLKDARATSRGATQGIFLSYQKQAKAERTLEGACQYRRRDVTKLKAPK</sequence>
<keyword evidence="2" id="KW-1185">Reference proteome</keyword>
<proteinExistence type="predicted"/>
<evidence type="ECO:0000313" key="2">
    <source>
        <dbReference type="Proteomes" id="UP000276215"/>
    </source>
</evidence>
<protein>
    <submittedName>
        <fullName evidence="1">Uncharacterized protein</fullName>
    </submittedName>
</protein>
<reference evidence="1 2" key="1">
    <citation type="journal article" date="2018" name="Nat. Ecol. Evol.">
        <title>Pezizomycetes genomes reveal the molecular basis of ectomycorrhizal truffle lifestyle.</title>
        <authorList>
            <person name="Murat C."/>
            <person name="Payen T."/>
            <person name="Noel B."/>
            <person name="Kuo A."/>
            <person name="Morin E."/>
            <person name="Chen J."/>
            <person name="Kohler A."/>
            <person name="Krizsan K."/>
            <person name="Balestrini R."/>
            <person name="Da Silva C."/>
            <person name="Montanini B."/>
            <person name="Hainaut M."/>
            <person name="Levati E."/>
            <person name="Barry K.W."/>
            <person name="Belfiori B."/>
            <person name="Cichocki N."/>
            <person name="Clum A."/>
            <person name="Dockter R.B."/>
            <person name="Fauchery L."/>
            <person name="Guy J."/>
            <person name="Iotti M."/>
            <person name="Le Tacon F."/>
            <person name="Lindquist E.A."/>
            <person name="Lipzen A."/>
            <person name="Malagnac F."/>
            <person name="Mello A."/>
            <person name="Molinier V."/>
            <person name="Miyauchi S."/>
            <person name="Poulain J."/>
            <person name="Riccioni C."/>
            <person name="Rubini A."/>
            <person name="Sitrit Y."/>
            <person name="Splivallo R."/>
            <person name="Traeger S."/>
            <person name="Wang M."/>
            <person name="Zifcakova L."/>
            <person name="Wipf D."/>
            <person name="Zambonelli A."/>
            <person name="Paolocci F."/>
            <person name="Nowrousian M."/>
            <person name="Ottonello S."/>
            <person name="Baldrian P."/>
            <person name="Spatafora J.W."/>
            <person name="Henrissat B."/>
            <person name="Nagy L.G."/>
            <person name="Aury J.M."/>
            <person name="Wincker P."/>
            <person name="Grigoriev I.V."/>
            <person name="Bonfante P."/>
            <person name="Martin F.M."/>
        </authorList>
    </citation>
    <scope>NUCLEOTIDE SEQUENCE [LARGE SCALE GENOMIC DNA]</scope>
    <source>
        <strain evidence="1 2">120613-1</strain>
    </source>
</reference>
<evidence type="ECO:0000313" key="1">
    <source>
        <dbReference type="EMBL" id="RPA88461.1"/>
    </source>
</evidence>
<dbReference type="EMBL" id="ML120981">
    <property type="protein sequence ID" value="RPA88461.1"/>
    <property type="molecule type" value="Genomic_DNA"/>
</dbReference>
<dbReference type="AlphaFoldDB" id="A0A3N4IVY4"/>
<accession>A0A3N4IVY4</accession>
<name>A0A3N4IVY4_9PEZI</name>
<dbReference type="Proteomes" id="UP000276215">
    <property type="component" value="Unassembled WGS sequence"/>
</dbReference>
<organism evidence="1 2">
    <name type="scientific">Choiromyces venosus 120613-1</name>
    <dbReference type="NCBI Taxonomy" id="1336337"/>
    <lineage>
        <taxon>Eukaryota</taxon>
        <taxon>Fungi</taxon>
        <taxon>Dikarya</taxon>
        <taxon>Ascomycota</taxon>
        <taxon>Pezizomycotina</taxon>
        <taxon>Pezizomycetes</taxon>
        <taxon>Pezizales</taxon>
        <taxon>Tuberaceae</taxon>
        <taxon>Choiromyces</taxon>
    </lineage>
</organism>